<dbReference type="PANTHER" id="PTHR36180:SF2">
    <property type="entry name" value="BRO FAMILY PROTEIN"/>
    <property type="match status" value="1"/>
</dbReference>
<dbReference type="KEGG" id="vg:64868987"/>
<dbReference type="InterPro" id="IPR005039">
    <property type="entry name" value="Ant_C"/>
</dbReference>
<dbReference type="Pfam" id="PF02498">
    <property type="entry name" value="Bro-N"/>
    <property type="match status" value="1"/>
</dbReference>
<feature type="domain" description="Bro-N" evidence="1">
    <location>
        <begin position="32"/>
        <end position="135"/>
    </location>
</feature>
<dbReference type="Pfam" id="PF03374">
    <property type="entry name" value="ANT"/>
    <property type="match status" value="1"/>
</dbReference>
<dbReference type="PANTHER" id="PTHR36180">
    <property type="entry name" value="DNA-BINDING PROTEIN-RELATED-RELATED"/>
    <property type="match status" value="1"/>
</dbReference>
<dbReference type="SMART" id="SM01040">
    <property type="entry name" value="Bro-N"/>
    <property type="match status" value="1"/>
</dbReference>
<dbReference type="GO" id="GO:0003677">
    <property type="term" value="F:DNA binding"/>
    <property type="evidence" value="ECO:0007669"/>
    <property type="project" value="InterPro"/>
</dbReference>
<gene>
    <name evidence="2" type="primary">76</name>
    <name evidence="2" type="ORF">SEA_BLINN1_76</name>
</gene>
<organism evidence="2 3">
    <name type="scientific">Mycobacterium phage Blinn1</name>
    <dbReference type="NCBI Taxonomy" id="2656562"/>
    <lineage>
        <taxon>Viruses</taxon>
        <taxon>Duplodnaviria</taxon>
        <taxon>Heunggongvirae</taxon>
        <taxon>Uroviricota</taxon>
        <taxon>Caudoviricetes</taxon>
        <taxon>Gladiatorvirus</taxon>
        <taxon>Gladiatorvirus blinn1</taxon>
    </lineage>
</organism>
<accession>A0A649VQV2</accession>
<evidence type="ECO:0000313" key="3">
    <source>
        <dbReference type="Proteomes" id="UP000422251"/>
    </source>
</evidence>
<dbReference type="Proteomes" id="UP000422251">
    <property type="component" value="Segment"/>
</dbReference>
<proteinExistence type="predicted"/>
<reference evidence="2 3" key="1">
    <citation type="submission" date="2019-10" db="EMBL/GenBank/DDBJ databases">
        <authorList>
            <person name="Riley H.L."/>
            <person name="Garlena R.A."/>
            <person name="Russell D.A."/>
            <person name="Pope W.H."/>
            <person name="Jacobs-Sera D."/>
            <person name="Hatfull G.F."/>
        </authorList>
    </citation>
    <scope>NUCLEOTIDE SEQUENCE [LARGE SCALE GENOMIC DNA]</scope>
</reference>
<dbReference type="EMBL" id="MN586039">
    <property type="protein sequence ID" value="QGJ94836.1"/>
    <property type="molecule type" value="Genomic_DNA"/>
</dbReference>
<evidence type="ECO:0000313" key="2">
    <source>
        <dbReference type="EMBL" id="QGJ94836.1"/>
    </source>
</evidence>
<dbReference type="RefSeq" id="YP_010061112.1">
    <property type="nucleotide sequence ID" value="NC_054779.1"/>
</dbReference>
<keyword evidence="3" id="KW-1185">Reference proteome</keyword>
<dbReference type="GeneID" id="64868987"/>
<sequence length="287" mass="31608">MTNLTPTRKEDMSTTEIEKFQFQNVPSADEGGLIINAEVRVVSIEGEPWFVAKDVTSVLGFSKAGDAIKYLDDDEKSVIAGRIVGITNPLSGRGDISIINESGLYSLILRSRKPQAKAFKKWVTAEVLPTIRKTGAYVDPNTELANKIAAGDVEAMMEGFAKTLQIAQEARAKVRELETKVEEDKPYVEASKEFFDMEGLYSLRDAARKMGVPPFTFNDILRSWNWIDEKGTAAKAYAVSMGYAENRVYIHPGSGAATTQGRLTNKGLERAAIKLEKEGAWVGYAAR</sequence>
<dbReference type="InterPro" id="IPR003497">
    <property type="entry name" value="BRO_N_domain"/>
</dbReference>
<protein>
    <submittedName>
        <fullName evidence="2">Antirepressor</fullName>
    </submittedName>
</protein>
<name>A0A649VQV2_9CAUD</name>
<dbReference type="PROSITE" id="PS51750">
    <property type="entry name" value="BRO_N"/>
    <property type="match status" value="1"/>
</dbReference>
<evidence type="ECO:0000259" key="1">
    <source>
        <dbReference type="PROSITE" id="PS51750"/>
    </source>
</evidence>